<organism evidence="2 3">
    <name type="scientific">Roseimaritima ulvae</name>
    <dbReference type="NCBI Taxonomy" id="980254"/>
    <lineage>
        <taxon>Bacteria</taxon>
        <taxon>Pseudomonadati</taxon>
        <taxon>Planctomycetota</taxon>
        <taxon>Planctomycetia</taxon>
        <taxon>Pirellulales</taxon>
        <taxon>Pirellulaceae</taxon>
        <taxon>Roseimaritima</taxon>
    </lineage>
</organism>
<dbReference type="RefSeq" id="WP_148080057.1">
    <property type="nucleotide sequence ID" value="NZ_CP042914.1"/>
</dbReference>
<dbReference type="Proteomes" id="UP000325286">
    <property type="component" value="Chromosome"/>
</dbReference>
<dbReference type="Gene3D" id="1.10.3210.10">
    <property type="entry name" value="Hypothetical protein af1432"/>
    <property type="match status" value="1"/>
</dbReference>
<sequence>MKPSPTPPLTTNLNIAAFLSSLNEAFQIPVQDHLVDGSTAACAPAVLPATTSSTDAADNRLLPALQRSALLTPQKVISSTTSTGVQTALAIPTSGQRFHVLWWTSQTPSMAHLTAQHAQSLLELHQLRHDSQVQQTETASLREENQSLFSEVQSLVHQVASDFEEISLIRSLATNLQLSAEPQTRQQVAQSTLEKLTEGLTARTVAILFSDDERHFGEHWWTAEEALSVPQLHALVQRFENSAMGMPVVKNDCRSSPDCDTGDVNEFILLECRSRERLHAWVLACDCQEIETVAWAQAGFTTEEASLAETIVGQLAAQFHNLDLLRQKEALFTDVIRALVNAVEARDPYTCGHSERVARFARHLARLHGCSAAHCEQIYLTGLLHDVGKIAIPDGVLQKPAQLDEQERKIIETHTEAGWRILHELDALAEVLPGVLYHHERFDGRGYPDGLAGTDIPLDGRILAVCDAFDAMTSNRPYRQGMPVERAAEILRGGSGTHWDPQLITQFTDAIEQFDDLRRQYEQREVPQRQR</sequence>
<protein>
    <submittedName>
        <fullName evidence="2">Cyclic di-GMP phosphodiesterase response regulator RpfG</fullName>
        <ecNumber evidence="2">3.1.4.52</ecNumber>
    </submittedName>
</protein>
<dbReference type="AlphaFoldDB" id="A0A5B9QI77"/>
<dbReference type="SUPFAM" id="SSF109604">
    <property type="entry name" value="HD-domain/PDEase-like"/>
    <property type="match status" value="1"/>
</dbReference>
<accession>A0A5B9QI77</accession>
<dbReference type="OrthoDB" id="9804747at2"/>
<evidence type="ECO:0000259" key="1">
    <source>
        <dbReference type="PROSITE" id="PS51832"/>
    </source>
</evidence>
<dbReference type="EMBL" id="CP042914">
    <property type="protein sequence ID" value="QEG38574.1"/>
    <property type="molecule type" value="Genomic_DNA"/>
</dbReference>
<feature type="domain" description="HD-GYP" evidence="1">
    <location>
        <begin position="328"/>
        <end position="523"/>
    </location>
</feature>
<dbReference type="InterPro" id="IPR037522">
    <property type="entry name" value="HD_GYP_dom"/>
</dbReference>
<evidence type="ECO:0000313" key="3">
    <source>
        <dbReference type="Proteomes" id="UP000325286"/>
    </source>
</evidence>
<dbReference type="EC" id="3.1.4.52" evidence="2"/>
<dbReference type="Pfam" id="PF13487">
    <property type="entry name" value="HD_5"/>
    <property type="match status" value="1"/>
</dbReference>
<dbReference type="KEGG" id="rul:UC8_05310"/>
<name>A0A5B9QI77_9BACT</name>
<keyword evidence="2" id="KW-0378">Hydrolase</keyword>
<dbReference type="PROSITE" id="PS51832">
    <property type="entry name" value="HD_GYP"/>
    <property type="match status" value="1"/>
</dbReference>
<dbReference type="GO" id="GO:0071111">
    <property type="term" value="F:cyclic-guanylate-specific phosphodiesterase activity"/>
    <property type="evidence" value="ECO:0007669"/>
    <property type="project" value="UniProtKB-EC"/>
</dbReference>
<evidence type="ECO:0000313" key="2">
    <source>
        <dbReference type="EMBL" id="QEG38574.1"/>
    </source>
</evidence>
<dbReference type="CDD" id="cd00077">
    <property type="entry name" value="HDc"/>
    <property type="match status" value="1"/>
</dbReference>
<dbReference type="PANTHER" id="PTHR43155:SF2">
    <property type="entry name" value="CYCLIC DI-GMP PHOSPHODIESTERASE PA4108"/>
    <property type="match status" value="1"/>
</dbReference>
<dbReference type="PANTHER" id="PTHR43155">
    <property type="entry name" value="CYCLIC DI-GMP PHOSPHODIESTERASE PA4108-RELATED"/>
    <property type="match status" value="1"/>
</dbReference>
<reference evidence="2 3" key="1">
    <citation type="submission" date="2019-08" db="EMBL/GenBank/DDBJ databases">
        <title>Deep-cultivation of Planctomycetes and their phenomic and genomic characterization uncovers novel biology.</title>
        <authorList>
            <person name="Wiegand S."/>
            <person name="Jogler M."/>
            <person name="Boedeker C."/>
            <person name="Pinto D."/>
            <person name="Vollmers J."/>
            <person name="Rivas-Marin E."/>
            <person name="Kohn T."/>
            <person name="Peeters S.H."/>
            <person name="Heuer A."/>
            <person name="Rast P."/>
            <person name="Oberbeckmann S."/>
            <person name="Bunk B."/>
            <person name="Jeske O."/>
            <person name="Meyerdierks A."/>
            <person name="Storesund J.E."/>
            <person name="Kallscheuer N."/>
            <person name="Luecker S."/>
            <person name="Lage O.M."/>
            <person name="Pohl T."/>
            <person name="Merkel B.J."/>
            <person name="Hornburger P."/>
            <person name="Mueller R.-W."/>
            <person name="Bruemmer F."/>
            <person name="Labrenz M."/>
            <person name="Spormann A.M."/>
            <person name="Op den Camp H."/>
            <person name="Overmann J."/>
            <person name="Amann R."/>
            <person name="Jetten M.S.M."/>
            <person name="Mascher T."/>
            <person name="Medema M.H."/>
            <person name="Devos D.P."/>
            <person name="Kaster A.-K."/>
            <person name="Ovreas L."/>
            <person name="Rohde M."/>
            <person name="Galperin M.Y."/>
            <person name="Jogler C."/>
        </authorList>
    </citation>
    <scope>NUCLEOTIDE SEQUENCE [LARGE SCALE GENOMIC DNA]</scope>
    <source>
        <strain evidence="2 3">UC8</strain>
    </source>
</reference>
<proteinExistence type="predicted"/>
<keyword evidence="3" id="KW-1185">Reference proteome</keyword>
<dbReference type="SMART" id="SM00471">
    <property type="entry name" value="HDc"/>
    <property type="match status" value="1"/>
</dbReference>
<dbReference type="InterPro" id="IPR003607">
    <property type="entry name" value="HD/PDEase_dom"/>
</dbReference>
<gene>
    <name evidence="2" type="primary">rpfG_3</name>
    <name evidence="2" type="ORF">UC8_05310</name>
</gene>